<evidence type="ECO:0000259" key="1">
    <source>
        <dbReference type="Pfam" id="PF13460"/>
    </source>
</evidence>
<evidence type="ECO:0000313" key="2">
    <source>
        <dbReference type="EMBL" id="GGC79204.1"/>
    </source>
</evidence>
<dbReference type="Gene3D" id="3.40.50.720">
    <property type="entry name" value="NAD(P)-binding Rossmann-like Domain"/>
    <property type="match status" value="1"/>
</dbReference>
<dbReference type="InterPro" id="IPR036291">
    <property type="entry name" value="NAD(P)-bd_dom_sf"/>
</dbReference>
<sequence>MARITVIGGTGYAGGHIVKEAAGRGHTVTSISRTVPDEKVDGVTFRAGSVLDDAVAQTAVDADVVIVTVSPRGDMVGKVAPAAEKVAELARAKGTRFGVIGGAGSLQVEPNGPRLMDTAEFPDAFKAEAEELTAVLNWLTEQDDTLDWFFVSPAAGFGAYAPGEATGTYRTGGDVLLTDENGESNLSGQDLAAAIVDEIERPVHHRQRFTVAY</sequence>
<accession>A0ABQ1NK61</accession>
<feature type="domain" description="NAD(P)-binding" evidence="1">
    <location>
        <begin position="8"/>
        <end position="202"/>
    </location>
</feature>
<dbReference type="InterPro" id="IPR016040">
    <property type="entry name" value="NAD(P)-bd_dom"/>
</dbReference>
<dbReference type="EMBL" id="BMJI01000001">
    <property type="protein sequence ID" value="GGC79204.1"/>
    <property type="molecule type" value="Genomic_DNA"/>
</dbReference>
<dbReference type="PANTHER" id="PTHR43355:SF2">
    <property type="entry name" value="FLAVIN REDUCTASE (NADPH)"/>
    <property type="match status" value="1"/>
</dbReference>
<gene>
    <name evidence="2" type="ORF">GCM10011512_02330</name>
</gene>
<keyword evidence="3" id="KW-1185">Reference proteome</keyword>
<protein>
    <submittedName>
        <fullName evidence="2">NAD-dependent epimerase</fullName>
    </submittedName>
</protein>
<dbReference type="PANTHER" id="PTHR43355">
    <property type="entry name" value="FLAVIN REDUCTASE (NADPH)"/>
    <property type="match status" value="1"/>
</dbReference>
<dbReference type="RefSeq" id="WP_188665063.1">
    <property type="nucleotide sequence ID" value="NZ_BMJI01000001.1"/>
</dbReference>
<reference evidence="3" key="1">
    <citation type="journal article" date="2019" name="Int. J. Syst. Evol. Microbiol.">
        <title>The Global Catalogue of Microorganisms (GCM) 10K type strain sequencing project: providing services to taxonomists for standard genome sequencing and annotation.</title>
        <authorList>
            <consortium name="The Broad Institute Genomics Platform"/>
            <consortium name="The Broad Institute Genome Sequencing Center for Infectious Disease"/>
            <person name="Wu L."/>
            <person name="Ma J."/>
        </authorList>
    </citation>
    <scope>NUCLEOTIDE SEQUENCE [LARGE SCALE GENOMIC DNA]</scope>
    <source>
        <strain evidence="3">CGMCC 1.15480</strain>
    </source>
</reference>
<dbReference type="InterPro" id="IPR051606">
    <property type="entry name" value="Polyketide_Oxido-like"/>
</dbReference>
<evidence type="ECO:0000313" key="3">
    <source>
        <dbReference type="Proteomes" id="UP000597761"/>
    </source>
</evidence>
<name>A0ABQ1NK61_9MICC</name>
<dbReference type="Pfam" id="PF13460">
    <property type="entry name" value="NAD_binding_10"/>
    <property type="match status" value="1"/>
</dbReference>
<organism evidence="2 3">
    <name type="scientific">Tersicoccus solisilvae</name>
    <dbReference type="NCBI Taxonomy" id="1882339"/>
    <lineage>
        <taxon>Bacteria</taxon>
        <taxon>Bacillati</taxon>
        <taxon>Actinomycetota</taxon>
        <taxon>Actinomycetes</taxon>
        <taxon>Micrococcales</taxon>
        <taxon>Micrococcaceae</taxon>
        <taxon>Tersicoccus</taxon>
    </lineage>
</organism>
<dbReference type="Proteomes" id="UP000597761">
    <property type="component" value="Unassembled WGS sequence"/>
</dbReference>
<dbReference type="SUPFAM" id="SSF51735">
    <property type="entry name" value="NAD(P)-binding Rossmann-fold domains"/>
    <property type="match status" value="1"/>
</dbReference>
<comment type="caution">
    <text evidence="2">The sequence shown here is derived from an EMBL/GenBank/DDBJ whole genome shotgun (WGS) entry which is preliminary data.</text>
</comment>
<proteinExistence type="predicted"/>